<dbReference type="RefSeq" id="WP_338097882.1">
    <property type="nucleotide sequence ID" value="NZ_CP131061.1"/>
</dbReference>
<feature type="transmembrane region" description="Helical" evidence="1">
    <location>
        <begin position="178"/>
        <end position="201"/>
    </location>
</feature>
<gene>
    <name evidence="2" type="ORF">MsAm2_01150</name>
</gene>
<evidence type="ECO:0000313" key="3">
    <source>
        <dbReference type="Proteomes" id="UP001304970"/>
    </source>
</evidence>
<feature type="transmembrane region" description="Helical" evidence="1">
    <location>
        <begin position="145"/>
        <end position="166"/>
    </location>
</feature>
<accession>A0AA96V6E4</accession>
<dbReference type="EMBL" id="CP131061">
    <property type="protein sequence ID" value="WNY26355.1"/>
    <property type="molecule type" value="Genomic_DNA"/>
</dbReference>
<name>A0AA96V6E4_9EURY</name>
<evidence type="ECO:0000313" key="2">
    <source>
        <dbReference type="EMBL" id="WNY26355.1"/>
    </source>
</evidence>
<feature type="transmembrane region" description="Helical" evidence="1">
    <location>
        <begin position="276"/>
        <end position="299"/>
    </location>
</feature>
<evidence type="ECO:0000256" key="1">
    <source>
        <dbReference type="SAM" id="Phobius"/>
    </source>
</evidence>
<keyword evidence="1" id="KW-0812">Transmembrane</keyword>
<reference evidence="2 3" key="1">
    <citation type="submission" date="2023-07" db="EMBL/GenBank/DDBJ databases">
        <title>Closed genome sequence of Methanosarcinaceae archaeon Am2.</title>
        <authorList>
            <person name="Poehlein A."/>
            <person name="Protasov E."/>
            <person name="Platt K."/>
            <person name="Reeh H."/>
            <person name="Daniel R."/>
            <person name="Brune A."/>
        </authorList>
    </citation>
    <scope>NUCLEOTIDE SEQUENCE [LARGE SCALE GENOMIC DNA]</scope>
    <source>
        <strain evidence="2 3">Am2</strain>
    </source>
</reference>
<keyword evidence="1" id="KW-0472">Membrane</keyword>
<keyword evidence="1" id="KW-1133">Transmembrane helix</keyword>
<feature type="transmembrane region" description="Helical" evidence="1">
    <location>
        <begin position="36"/>
        <end position="60"/>
    </location>
</feature>
<feature type="transmembrane region" description="Helical" evidence="1">
    <location>
        <begin position="207"/>
        <end position="229"/>
    </location>
</feature>
<feature type="transmembrane region" description="Helical" evidence="1">
    <location>
        <begin position="241"/>
        <end position="264"/>
    </location>
</feature>
<dbReference type="Proteomes" id="UP001304970">
    <property type="component" value="Chromosome"/>
</dbReference>
<sequence>MTESPELEKKSTNESAVILQKIKTWPHETKIAAFEWTLLVFLPVLFSTLTFIFSLPSLVQPATPIPDELILKGLFSSGEFILFFILFGLILPAVLYLIFKSKFNEKLSVFFYGSLFFLYSELLFSALRNFVAFDRFIEIQSDFKVFYLILCVLFYFALIRFIFLVHEQTKRKSKGENNSFQLIISFLILILILCTGILFYHLDDSVFTAYFGEVFFIILSILLSLYMFYKFLFRKEVTPRSLGYLPLSILITFFMSFVTAIIFLELNNRFFNFDAGGLVEFLGGIVAGFVYILTVWILAKMYSLLKGKISKNKTIE</sequence>
<feature type="transmembrane region" description="Helical" evidence="1">
    <location>
        <begin position="80"/>
        <end position="99"/>
    </location>
</feature>
<feature type="transmembrane region" description="Helical" evidence="1">
    <location>
        <begin position="111"/>
        <end position="133"/>
    </location>
</feature>
<dbReference type="AlphaFoldDB" id="A0AA96V6E4"/>
<organism evidence="2 3">
    <name type="scientific">Methanolapillus ohkumae</name>
    <dbReference type="NCBI Taxonomy" id="3028298"/>
    <lineage>
        <taxon>Archaea</taxon>
        <taxon>Methanobacteriati</taxon>
        <taxon>Methanobacteriota</taxon>
        <taxon>Stenosarchaea group</taxon>
        <taxon>Methanomicrobia</taxon>
        <taxon>Methanosarcinales</taxon>
        <taxon>Methanosarcinaceae</taxon>
        <taxon>Methanolapillus</taxon>
    </lineage>
</organism>
<protein>
    <submittedName>
        <fullName evidence="2">Uncharacterized protein</fullName>
    </submittedName>
</protein>
<proteinExistence type="predicted"/>
<keyword evidence="3" id="KW-1185">Reference proteome</keyword>
<dbReference type="GeneID" id="89227511"/>